<dbReference type="EMBL" id="JAEHHL010000004">
    <property type="protein sequence ID" value="MBK0399106.1"/>
    <property type="molecule type" value="Genomic_DNA"/>
</dbReference>
<dbReference type="PANTHER" id="PTHR34595:SF7">
    <property type="entry name" value="SLL1039 PROTEIN"/>
    <property type="match status" value="1"/>
</dbReference>
<dbReference type="Pfam" id="PF04168">
    <property type="entry name" value="Alpha-E"/>
    <property type="match status" value="1"/>
</dbReference>
<comment type="caution">
    <text evidence="2">The sequence shown here is derived from an EMBL/GenBank/DDBJ whole genome shotgun (WGS) entry which is preliminary data.</text>
</comment>
<dbReference type="PANTHER" id="PTHR34595">
    <property type="entry name" value="BLR5612 PROTEIN"/>
    <property type="match status" value="1"/>
</dbReference>
<reference evidence="2" key="1">
    <citation type="submission" date="2020-12" db="EMBL/GenBank/DDBJ databases">
        <title>Bacterial taxonomy.</title>
        <authorList>
            <person name="Pan X."/>
        </authorList>
    </citation>
    <scope>NUCLEOTIDE SEQUENCE</scope>
    <source>
        <strain evidence="2">M0105</strain>
    </source>
</reference>
<name>A0A8J7SDW8_9RHOB</name>
<evidence type="ECO:0000313" key="3">
    <source>
        <dbReference type="Proteomes" id="UP000655420"/>
    </source>
</evidence>
<organism evidence="2 3">
    <name type="scientific">Thermohalobaculum xanthum</name>
    <dbReference type="NCBI Taxonomy" id="2753746"/>
    <lineage>
        <taxon>Bacteria</taxon>
        <taxon>Pseudomonadati</taxon>
        <taxon>Pseudomonadota</taxon>
        <taxon>Alphaproteobacteria</taxon>
        <taxon>Rhodobacterales</taxon>
        <taxon>Paracoccaceae</taxon>
        <taxon>Thermohalobaculum</taxon>
    </lineage>
</organism>
<dbReference type="InterPro" id="IPR051680">
    <property type="entry name" value="ATP-dep_Glu-Cys_Ligase-2"/>
</dbReference>
<protein>
    <submittedName>
        <fullName evidence="2">Alpha-E domain-containing protein</fullName>
    </submittedName>
</protein>
<feature type="domain" description="DUF403" evidence="1">
    <location>
        <begin position="1"/>
        <end position="307"/>
    </location>
</feature>
<gene>
    <name evidence="2" type="ORF">H0I76_07890</name>
</gene>
<sequence>MLSRTAESLYWMGRYVERAECTARLIEMGHRMAMLPGSYSDEEWRSVASASGSAELFEDEPSITDATILRTLMLDPDNPSSIRSCLRQARANGRAVRNALTRDMWETLNEGWRRLDEVDVGSAQRDLPSLLEWIKGRAIMFRGAVSTSMLREDRFDFVLLGSHVERADMMLRLLDVKYYVLLPETEVVGGGRDYHQWTSLLHATSALRAYHHVYRGDYSPWKIADFMILNRAFPRSVAFCYDQIGNCLDRLARGYGGRHDCHGTACEMIARLDDVEMGEIFQHGLHDFITATITATRRLNGEIYRAYHF</sequence>
<evidence type="ECO:0000313" key="2">
    <source>
        <dbReference type="EMBL" id="MBK0399106.1"/>
    </source>
</evidence>
<dbReference type="Proteomes" id="UP000655420">
    <property type="component" value="Unassembled WGS sequence"/>
</dbReference>
<evidence type="ECO:0000259" key="1">
    <source>
        <dbReference type="Pfam" id="PF04168"/>
    </source>
</evidence>
<keyword evidence="3" id="KW-1185">Reference proteome</keyword>
<dbReference type="AlphaFoldDB" id="A0A8J7SDW8"/>
<dbReference type="RefSeq" id="WP_200609053.1">
    <property type="nucleotide sequence ID" value="NZ_JAEHHL010000004.1"/>
</dbReference>
<proteinExistence type="predicted"/>
<dbReference type="InterPro" id="IPR007296">
    <property type="entry name" value="DUF403"/>
</dbReference>
<accession>A0A8J7SDW8</accession>